<gene>
    <name evidence="1" type="ORF">GCM10010411_47300</name>
</gene>
<organism evidence="1 2">
    <name type="scientific">Actinomadura fulvescens</name>
    <dbReference type="NCBI Taxonomy" id="46160"/>
    <lineage>
        <taxon>Bacteria</taxon>
        <taxon>Bacillati</taxon>
        <taxon>Actinomycetota</taxon>
        <taxon>Actinomycetes</taxon>
        <taxon>Streptosporangiales</taxon>
        <taxon>Thermomonosporaceae</taxon>
        <taxon>Actinomadura</taxon>
    </lineage>
</organism>
<reference evidence="2" key="1">
    <citation type="journal article" date="2019" name="Int. J. Syst. Evol. Microbiol.">
        <title>The Global Catalogue of Microorganisms (GCM) 10K type strain sequencing project: providing services to taxonomists for standard genome sequencing and annotation.</title>
        <authorList>
            <consortium name="The Broad Institute Genomics Platform"/>
            <consortium name="The Broad Institute Genome Sequencing Center for Infectious Disease"/>
            <person name="Wu L."/>
            <person name="Ma J."/>
        </authorList>
    </citation>
    <scope>NUCLEOTIDE SEQUENCE [LARGE SCALE GENOMIC DNA]</scope>
    <source>
        <strain evidence="2">JCM 6833</strain>
    </source>
</reference>
<protein>
    <submittedName>
        <fullName evidence="1">Uncharacterized protein</fullName>
    </submittedName>
</protein>
<name>A0ABP6CCU0_9ACTN</name>
<evidence type="ECO:0000313" key="1">
    <source>
        <dbReference type="EMBL" id="GAA2607614.1"/>
    </source>
</evidence>
<proteinExistence type="predicted"/>
<dbReference type="Proteomes" id="UP001501509">
    <property type="component" value="Unassembled WGS sequence"/>
</dbReference>
<accession>A0ABP6CCU0</accession>
<evidence type="ECO:0000313" key="2">
    <source>
        <dbReference type="Proteomes" id="UP001501509"/>
    </source>
</evidence>
<keyword evidence="2" id="KW-1185">Reference proteome</keyword>
<sequence length="168" mass="18052">MRMSPDTTPGVDPEQIRAECEAVIMSGVFGGYDAALGYFARVKAVPGMAVVGPVMAETFADAIQRSATAAGAVLHSGVADVRRFLPSERHAYARLPAGIPLETRLQGRGIHRAMQRHAHAYVTARARGEDERASAVLNRLSEDQLGQLVFMLWATAMQAARAALAHLE</sequence>
<dbReference type="EMBL" id="BAAATD010000006">
    <property type="protein sequence ID" value="GAA2607614.1"/>
    <property type="molecule type" value="Genomic_DNA"/>
</dbReference>
<comment type="caution">
    <text evidence="1">The sequence shown here is derived from an EMBL/GenBank/DDBJ whole genome shotgun (WGS) entry which is preliminary data.</text>
</comment>